<keyword evidence="2" id="KW-1185">Reference proteome</keyword>
<accession>A0A3N4JUE1</accession>
<protein>
    <submittedName>
        <fullName evidence="1">Uncharacterized protein</fullName>
    </submittedName>
</protein>
<sequence length="109" mass="12112">MVDMVGVGNRKFVFLVEAKKSSLGEAKRRCLLAMKDMGDSNGGDIVYGFVTTGEQWQMFRYDGLAFTQTGNFQVLFHTMGQDKGKWMKEASIIVDCIHAAFRSGGFVVT</sequence>
<dbReference type="OrthoDB" id="5355583at2759"/>
<reference evidence="1 2" key="1">
    <citation type="journal article" date="2018" name="Nat. Ecol. Evol.">
        <title>Pezizomycetes genomes reveal the molecular basis of ectomycorrhizal truffle lifestyle.</title>
        <authorList>
            <person name="Murat C."/>
            <person name="Payen T."/>
            <person name="Noel B."/>
            <person name="Kuo A."/>
            <person name="Morin E."/>
            <person name="Chen J."/>
            <person name="Kohler A."/>
            <person name="Krizsan K."/>
            <person name="Balestrini R."/>
            <person name="Da Silva C."/>
            <person name="Montanini B."/>
            <person name="Hainaut M."/>
            <person name="Levati E."/>
            <person name="Barry K.W."/>
            <person name="Belfiori B."/>
            <person name="Cichocki N."/>
            <person name="Clum A."/>
            <person name="Dockter R.B."/>
            <person name="Fauchery L."/>
            <person name="Guy J."/>
            <person name="Iotti M."/>
            <person name="Le Tacon F."/>
            <person name="Lindquist E.A."/>
            <person name="Lipzen A."/>
            <person name="Malagnac F."/>
            <person name="Mello A."/>
            <person name="Molinier V."/>
            <person name="Miyauchi S."/>
            <person name="Poulain J."/>
            <person name="Riccioni C."/>
            <person name="Rubini A."/>
            <person name="Sitrit Y."/>
            <person name="Splivallo R."/>
            <person name="Traeger S."/>
            <person name="Wang M."/>
            <person name="Zifcakova L."/>
            <person name="Wipf D."/>
            <person name="Zambonelli A."/>
            <person name="Paolocci F."/>
            <person name="Nowrousian M."/>
            <person name="Ottonello S."/>
            <person name="Baldrian P."/>
            <person name="Spatafora J.W."/>
            <person name="Henrissat B."/>
            <person name="Nagy L.G."/>
            <person name="Aury J.M."/>
            <person name="Wincker P."/>
            <person name="Grigoriev I.V."/>
            <person name="Bonfante P."/>
            <person name="Martin F.M."/>
        </authorList>
    </citation>
    <scope>NUCLEOTIDE SEQUENCE [LARGE SCALE GENOMIC DNA]</scope>
    <source>
        <strain evidence="1 2">120613-1</strain>
    </source>
</reference>
<evidence type="ECO:0000313" key="1">
    <source>
        <dbReference type="EMBL" id="RPB00452.1"/>
    </source>
</evidence>
<dbReference type="EMBL" id="ML120380">
    <property type="protein sequence ID" value="RPB00452.1"/>
    <property type="molecule type" value="Genomic_DNA"/>
</dbReference>
<dbReference type="AlphaFoldDB" id="A0A3N4JUE1"/>
<proteinExistence type="predicted"/>
<organism evidence="1 2">
    <name type="scientific">Choiromyces venosus 120613-1</name>
    <dbReference type="NCBI Taxonomy" id="1336337"/>
    <lineage>
        <taxon>Eukaryota</taxon>
        <taxon>Fungi</taxon>
        <taxon>Dikarya</taxon>
        <taxon>Ascomycota</taxon>
        <taxon>Pezizomycotina</taxon>
        <taxon>Pezizomycetes</taxon>
        <taxon>Pezizales</taxon>
        <taxon>Tuberaceae</taxon>
        <taxon>Choiromyces</taxon>
    </lineage>
</organism>
<gene>
    <name evidence="1" type="ORF">L873DRAFT_1680721</name>
</gene>
<evidence type="ECO:0000313" key="2">
    <source>
        <dbReference type="Proteomes" id="UP000276215"/>
    </source>
</evidence>
<dbReference type="Proteomes" id="UP000276215">
    <property type="component" value="Unassembled WGS sequence"/>
</dbReference>
<name>A0A3N4JUE1_9PEZI</name>